<evidence type="ECO:0000256" key="1">
    <source>
        <dbReference type="SAM" id="MobiDB-lite"/>
    </source>
</evidence>
<organism evidence="2 3">
    <name type="scientific">Puccinia graminis f. sp. tritici</name>
    <dbReference type="NCBI Taxonomy" id="56615"/>
    <lineage>
        <taxon>Eukaryota</taxon>
        <taxon>Fungi</taxon>
        <taxon>Dikarya</taxon>
        <taxon>Basidiomycota</taxon>
        <taxon>Pucciniomycotina</taxon>
        <taxon>Pucciniomycetes</taxon>
        <taxon>Pucciniales</taxon>
        <taxon>Pucciniaceae</taxon>
        <taxon>Puccinia</taxon>
    </lineage>
</organism>
<comment type="caution">
    <text evidence="2">The sequence shown here is derived from an EMBL/GenBank/DDBJ whole genome shotgun (WGS) entry which is preliminary data.</text>
</comment>
<feature type="compositionally biased region" description="Polar residues" evidence="1">
    <location>
        <begin position="1"/>
        <end position="11"/>
    </location>
</feature>
<evidence type="ECO:0000313" key="3">
    <source>
        <dbReference type="Proteomes" id="UP000324748"/>
    </source>
</evidence>
<accession>A0A5B0NCN0</accession>
<feature type="compositionally biased region" description="Polar residues" evidence="1">
    <location>
        <begin position="96"/>
        <end position="119"/>
    </location>
</feature>
<dbReference type="EMBL" id="VSWC01000105">
    <property type="protein sequence ID" value="KAA1087031.1"/>
    <property type="molecule type" value="Genomic_DNA"/>
</dbReference>
<feature type="region of interest" description="Disordered" evidence="1">
    <location>
        <begin position="50"/>
        <end position="119"/>
    </location>
</feature>
<gene>
    <name evidence="2" type="ORF">PGT21_019986</name>
</gene>
<evidence type="ECO:0000313" key="2">
    <source>
        <dbReference type="EMBL" id="KAA1087031.1"/>
    </source>
</evidence>
<proteinExistence type="predicted"/>
<reference evidence="2 3" key="1">
    <citation type="submission" date="2019-05" db="EMBL/GenBank/DDBJ databases">
        <title>Emergence of the Ug99 lineage of the wheat stem rust pathogen through somatic hybridization.</title>
        <authorList>
            <person name="Li F."/>
            <person name="Upadhyaya N.M."/>
            <person name="Sperschneider J."/>
            <person name="Matny O."/>
            <person name="Nguyen-Phuc H."/>
            <person name="Mago R."/>
            <person name="Raley C."/>
            <person name="Miller M.E."/>
            <person name="Silverstein K.A.T."/>
            <person name="Henningsen E."/>
            <person name="Hirsch C.D."/>
            <person name="Visser B."/>
            <person name="Pretorius Z.A."/>
            <person name="Steffenson B.J."/>
            <person name="Schwessinger B."/>
            <person name="Dodds P.N."/>
            <person name="Figueroa M."/>
        </authorList>
    </citation>
    <scope>NUCLEOTIDE SEQUENCE [LARGE SCALE GENOMIC DNA]</scope>
    <source>
        <strain evidence="2">21-0</strain>
    </source>
</reference>
<sequence length="119" mass="12571">MVLSQWPTTRSPLACKKKPGRQKNGILHIVTVASESQPTVAQPLDVPEGINIHTSTTHSNKPVSGSAAGKRKLSVSGPSVMTGPVRAPPNLHLPIKNSSKMPKQETNSQPPEGAPNNSQ</sequence>
<name>A0A5B0NCN0_PUCGR</name>
<dbReference type="AlphaFoldDB" id="A0A5B0NCN0"/>
<protein>
    <submittedName>
        <fullName evidence="2">Uncharacterized protein</fullName>
    </submittedName>
</protein>
<dbReference type="Proteomes" id="UP000324748">
    <property type="component" value="Unassembled WGS sequence"/>
</dbReference>
<feature type="region of interest" description="Disordered" evidence="1">
    <location>
        <begin position="1"/>
        <end position="21"/>
    </location>
</feature>
<feature type="compositionally biased region" description="Polar residues" evidence="1">
    <location>
        <begin position="52"/>
        <end position="63"/>
    </location>
</feature>
<keyword evidence="3" id="KW-1185">Reference proteome</keyword>